<organism evidence="5 6">
    <name type="scientific">Nocardia terrae</name>
    <dbReference type="NCBI Taxonomy" id="2675851"/>
    <lineage>
        <taxon>Bacteria</taxon>
        <taxon>Bacillati</taxon>
        <taxon>Actinomycetota</taxon>
        <taxon>Actinomycetes</taxon>
        <taxon>Mycobacteriales</taxon>
        <taxon>Nocardiaceae</taxon>
        <taxon>Nocardia</taxon>
    </lineage>
</organism>
<dbReference type="SUPFAM" id="SSF46785">
    <property type="entry name" value="Winged helix' DNA-binding domain"/>
    <property type="match status" value="1"/>
</dbReference>
<dbReference type="PANTHER" id="PTHR42756">
    <property type="entry name" value="TRANSCRIPTIONAL REGULATOR, MARR"/>
    <property type="match status" value="1"/>
</dbReference>
<reference evidence="5 6" key="1">
    <citation type="submission" date="2019-12" db="EMBL/GenBank/DDBJ databases">
        <title>Nocardia sp. nov. ET3-3 isolated from soil.</title>
        <authorList>
            <person name="Kanchanasin P."/>
            <person name="Tanasupawat S."/>
            <person name="Yuki M."/>
            <person name="Kudo T."/>
        </authorList>
    </citation>
    <scope>NUCLEOTIDE SEQUENCE [LARGE SCALE GENOMIC DNA]</scope>
    <source>
        <strain evidence="5 6">ET3-3</strain>
    </source>
</reference>
<evidence type="ECO:0000313" key="6">
    <source>
        <dbReference type="Proteomes" id="UP000466794"/>
    </source>
</evidence>
<name>A0A7K1V3V7_9NOCA</name>
<evidence type="ECO:0000256" key="2">
    <source>
        <dbReference type="ARBA" id="ARBA00023125"/>
    </source>
</evidence>
<dbReference type="GO" id="GO:0003677">
    <property type="term" value="F:DNA binding"/>
    <property type="evidence" value="ECO:0007669"/>
    <property type="project" value="UniProtKB-KW"/>
</dbReference>
<dbReference type="SMART" id="SM00347">
    <property type="entry name" value="HTH_MARR"/>
    <property type="match status" value="1"/>
</dbReference>
<evidence type="ECO:0000313" key="5">
    <source>
        <dbReference type="EMBL" id="MVU81320.1"/>
    </source>
</evidence>
<keyword evidence="2" id="KW-0238">DNA-binding</keyword>
<gene>
    <name evidence="5" type="ORF">GPX89_29270</name>
</gene>
<dbReference type="PROSITE" id="PS50995">
    <property type="entry name" value="HTH_MARR_2"/>
    <property type="match status" value="1"/>
</dbReference>
<evidence type="ECO:0000259" key="4">
    <source>
        <dbReference type="PROSITE" id="PS50995"/>
    </source>
</evidence>
<protein>
    <submittedName>
        <fullName evidence="5">MarR family transcriptional regulator</fullName>
    </submittedName>
</protein>
<proteinExistence type="predicted"/>
<dbReference type="Proteomes" id="UP000466794">
    <property type="component" value="Unassembled WGS sequence"/>
</dbReference>
<dbReference type="InterPro" id="IPR023187">
    <property type="entry name" value="Tscrpt_reg_MarR-type_CS"/>
</dbReference>
<evidence type="ECO:0000256" key="3">
    <source>
        <dbReference type="ARBA" id="ARBA00023163"/>
    </source>
</evidence>
<sequence length="167" mass="19061">MIIDQIAAITADSATTGQRDDLAAKALCYRLRRLAHYVETQLRRELASFGIELWELELLAYLHRSGSPYQATAGALQDAMQLTTGAVTKRVTALERRGWVERNIDPRDRRQILVRLTYEGEQRAMEVFRTKTETESRLLASLEPQTLHRLNSELHQLLLEMEGPVAD</sequence>
<evidence type="ECO:0000256" key="1">
    <source>
        <dbReference type="ARBA" id="ARBA00023015"/>
    </source>
</evidence>
<dbReference type="InterPro" id="IPR036390">
    <property type="entry name" value="WH_DNA-bd_sf"/>
</dbReference>
<dbReference type="InterPro" id="IPR036388">
    <property type="entry name" value="WH-like_DNA-bd_sf"/>
</dbReference>
<dbReference type="PANTHER" id="PTHR42756:SF1">
    <property type="entry name" value="TRANSCRIPTIONAL REPRESSOR OF EMRAB OPERON"/>
    <property type="match status" value="1"/>
</dbReference>
<dbReference type="EMBL" id="WRPP01000006">
    <property type="protein sequence ID" value="MVU81320.1"/>
    <property type="molecule type" value="Genomic_DNA"/>
</dbReference>
<keyword evidence="3" id="KW-0804">Transcription</keyword>
<dbReference type="AlphaFoldDB" id="A0A7K1V3V7"/>
<keyword evidence="1" id="KW-0805">Transcription regulation</keyword>
<dbReference type="InterPro" id="IPR000835">
    <property type="entry name" value="HTH_MarR-typ"/>
</dbReference>
<dbReference type="PROSITE" id="PS01117">
    <property type="entry name" value="HTH_MARR_1"/>
    <property type="match status" value="1"/>
</dbReference>
<dbReference type="Gene3D" id="1.10.10.10">
    <property type="entry name" value="Winged helix-like DNA-binding domain superfamily/Winged helix DNA-binding domain"/>
    <property type="match status" value="1"/>
</dbReference>
<accession>A0A7K1V3V7</accession>
<feature type="domain" description="HTH marR-type" evidence="4">
    <location>
        <begin position="24"/>
        <end position="163"/>
    </location>
</feature>
<comment type="caution">
    <text evidence="5">The sequence shown here is derived from an EMBL/GenBank/DDBJ whole genome shotgun (WGS) entry which is preliminary data.</text>
</comment>
<dbReference type="Pfam" id="PF01047">
    <property type="entry name" value="MarR"/>
    <property type="match status" value="1"/>
</dbReference>
<keyword evidence="6" id="KW-1185">Reference proteome</keyword>
<dbReference type="GO" id="GO:0003700">
    <property type="term" value="F:DNA-binding transcription factor activity"/>
    <property type="evidence" value="ECO:0007669"/>
    <property type="project" value="InterPro"/>
</dbReference>